<dbReference type="NCBIfam" id="TIGR01752">
    <property type="entry name" value="flav_long"/>
    <property type="match status" value="1"/>
</dbReference>
<evidence type="ECO:0000259" key="10">
    <source>
        <dbReference type="PROSITE" id="PS50902"/>
    </source>
</evidence>
<dbReference type="OrthoDB" id="359268at2"/>
<evidence type="ECO:0000256" key="5">
    <source>
        <dbReference type="ARBA" id="ARBA00022630"/>
    </source>
</evidence>
<keyword evidence="7 9" id="KW-0249">Electron transport</keyword>
<dbReference type="AlphaFoldDB" id="A0A1H9L156"/>
<keyword evidence="6 9" id="KW-0288">FMN</keyword>
<dbReference type="InterPro" id="IPR001226">
    <property type="entry name" value="Flavodoxin_CS"/>
</dbReference>
<dbReference type="PRINTS" id="PR00369">
    <property type="entry name" value="FLAVODOXIN"/>
</dbReference>
<name>A0A1H9L156_9GAMM</name>
<gene>
    <name evidence="11" type="ORF">SAMN03080615_03732</name>
</gene>
<comment type="cofactor">
    <cofactor evidence="1 9">
        <name>FMN</name>
        <dbReference type="ChEBI" id="CHEBI:58210"/>
    </cofactor>
</comment>
<dbReference type="InterPro" id="IPR001094">
    <property type="entry name" value="Flavdoxin-like"/>
</dbReference>
<dbReference type="InterPro" id="IPR029039">
    <property type="entry name" value="Flavoprotein-like_sf"/>
</dbReference>
<evidence type="ECO:0000256" key="4">
    <source>
        <dbReference type="ARBA" id="ARBA00022448"/>
    </source>
</evidence>
<evidence type="ECO:0000256" key="3">
    <source>
        <dbReference type="ARBA" id="ARBA00005267"/>
    </source>
</evidence>
<protein>
    <recommendedName>
        <fullName evidence="9">Flavodoxin</fullName>
    </recommendedName>
</protein>
<dbReference type="Proteomes" id="UP000198749">
    <property type="component" value="Unassembled WGS sequence"/>
</dbReference>
<comment type="similarity">
    <text evidence="3 9">Belongs to the flavodoxin family.</text>
</comment>
<keyword evidence="12" id="KW-1185">Reference proteome</keyword>
<dbReference type="PROSITE" id="PS00201">
    <property type="entry name" value="FLAVODOXIN"/>
    <property type="match status" value="1"/>
</dbReference>
<dbReference type="PANTHER" id="PTHR42809">
    <property type="entry name" value="FLAVODOXIN 2"/>
    <property type="match status" value="1"/>
</dbReference>
<dbReference type="GO" id="GO:0009055">
    <property type="term" value="F:electron transfer activity"/>
    <property type="evidence" value="ECO:0007669"/>
    <property type="project" value="UniProtKB-UniRule"/>
</dbReference>
<sequence length="172" mass="19079">MSKEVGLFYGSTTGNTESCAELIATHVGPERVDLHELATDGLAGLGNYNYLILGIPTWDYGELQEDWSDVWAELDEVDLNGVRCALFGLGDQVGYGEWFVDAMGALHDKLVSRGALMCGYWPIYGYNFEASRALNESEDYFVGLVLDEDCQSELTADRIAQWVPQVMTAFEL</sequence>
<dbReference type="InterPro" id="IPR008254">
    <property type="entry name" value="Flavodoxin/NO_synth"/>
</dbReference>
<evidence type="ECO:0000313" key="11">
    <source>
        <dbReference type="EMBL" id="SER04989.1"/>
    </source>
</evidence>
<accession>A0A1H9L156</accession>
<evidence type="ECO:0000256" key="6">
    <source>
        <dbReference type="ARBA" id="ARBA00022643"/>
    </source>
</evidence>
<evidence type="ECO:0000256" key="2">
    <source>
        <dbReference type="ARBA" id="ARBA00003297"/>
    </source>
</evidence>
<dbReference type="PANTHER" id="PTHR42809:SF3">
    <property type="entry name" value="FLAVODOXIN 2"/>
    <property type="match status" value="1"/>
</dbReference>
<dbReference type="PIRSF" id="PIRSF038996">
    <property type="entry name" value="FldA"/>
    <property type="match status" value="1"/>
</dbReference>
<reference evidence="12" key="1">
    <citation type="submission" date="2016-10" db="EMBL/GenBank/DDBJ databases">
        <authorList>
            <person name="Varghese N."/>
            <person name="Submissions S."/>
        </authorList>
    </citation>
    <scope>NUCLEOTIDE SEQUENCE [LARGE SCALE GENOMIC DNA]</scope>
    <source>
        <strain evidence="12">DSM 18887</strain>
    </source>
</reference>
<proteinExistence type="inferred from homology"/>
<evidence type="ECO:0000256" key="7">
    <source>
        <dbReference type="ARBA" id="ARBA00022982"/>
    </source>
</evidence>
<dbReference type="NCBIfam" id="NF009023">
    <property type="entry name" value="PRK12359.1"/>
    <property type="match status" value="1"/>
</dbReference>
<evidence type="ECO:0000313" key="12">
    <source>
        <dbReference type="Proteomes" id="UP000198749"/>
    </source>
</evidence>
<dbReference type="EMBL" id="FOGB01000015">
    <property type="protein sequence ID" value="SER04989.1"/>
    <property type="molecule type" value="Genomic_DNA"/>
</dbReference>
<dbReference type="STRING" id="355243.SAMN03080615_03732"/>
<comment type="function">
    <text evidence="2 9">Low-potential electron donor to a number of redox enzymes.</text>
</comment>
<keyword evidence="8" id="KW-0535">Nitrogen fixation</keyword>
<dbReference type="GO" id="GO:0010181">
    <property type="term" value="F:FMN binding"/>
    <property type="evidence" value="ECO:0007669"/>
    <property type="project" value="UniProtKB-UniRule"/>
</dbReference>
<organism evidence="11 12">
    <name type="scientific">Amphritea atlantica</name>
    <dbReference type="NCBI Taxonomy" id="355243"/>
    <lineage>
        <taxon>Bacteria</taxon>
        <taxon>Pseudomonadati</taxon>
        <taxon>Pseudomonadota</taxon>
        <taxon>Gammaproteobacteria</taxon>
        <taxon>Oceanospirillales</taxon>
        <taxon>Oceanospirillaceae</taxon>
        <taxon>Amphritea</taxon>
    </lineage>
</organism>
<keyword evidence="4 9" id="KW-0813">Transport</keyword>
<dbReference type="Gene3D" id="3.40.50.360">
    <property type="match status" value="1"/>
</dbReference>
<evidence type="ECO:0000256" key="9">
    <source>
        <dbReference type="PIRNR" id="PIRNR038996"/>
    </source>
</evidence>
<dbReference type="Pfam" id="PF00258">
    <property type="entry name" value="Flavodoxin_1"/>
    <property type="match status" value="1"/>
</dbReference>
<dbReference type="SUPFAM" id="SSF52218">
    <property type="entry name" value="Flavoproteins"/>
    <property type="match status" value="1"/>
</dbReference>
<dbReference type="RefSeq" id="WP_091361201.1">
    <property type="nucleotide sequence ID" value="NZ_AP025284.1"/>
</dbReference>
<evidence type="ECO:0000256" key="1">
    <source>
        <dbReference type="ARBA" id="ARBA00001917"/>
    </source>
</evidence>
<dbReference type="InterPro" id="IPR050619">
    <property type="entry name" value="Flavodoxin"/>
</dbReference>
<feature type="domain" description="Flavodoxin-like" evidence="10">
    <location>
        <begin position="5"/>
        <end position="167"/>
    </location>
</feature>
<dbReference type="PROSITE" id="PS50902">
    <property type="entry name" value="FLAVODOXIN_LIKE"/>
    <property type="match status" value="1"/>
</dbReference>
<dbReference type="InterPro" id="IPR010086">
    <property type="entry name" value="Flavodoxin_lc"/>
</dbReference>
<evidence type="ECO:0000256" key="8">
    <source>
        <dbReference type="ARBA" id="ARBA00023231"/>
    </source>
</evidence>
<keyword evidence="5 9" id="KW-0285">Flavoprotein</keyword>